<feature type="region of interest" description="Disordered" evidence="1">
    <location>
        <begin position="282"/>
        <end position="343"/>
    </location>
</feature>
<protein>
    <submittedName>
        <fullName evidence="2">Uncharacterized protein</fullName>
    </submittedName>
</protein>
<dbReference type="Pfam" id="PF00612">
    <property type="entry name" value="IQ"/>
    <property type="match status" value="2"/>
</dbReference>
<dbReference type="AlphaFoldDB" id="A0A1V9YFJ1"/>
<dbReference type="Gene3D" id="1.20.5.190">
    <property type="match status" value="2"/>
</dbReference>
<organism evidence="2 3">
    <name type="scientific">Achlya hypogyna</name>
    <name type="common">Oomycete</name>
    <name type="synonym">Protoachlya hypogyna</name>
    <dbReference type="NCBI Taxonomy" id="1202772"/>
    <lineage>
        <taxon>Eukaryota</taxon>
        <taxon>Sar</taxon>
        <taxon>Stramenopiles</taxon>
        <taxon>Oomycota</taxon>
        <taxon>Saprolegniomycetes</taxon>
        <taxon>Saprolegniales</taxon>
        <taxon>Achlyaceae</taxon>
        <taxon>Achlya</taxon>
    </lineage>
</organism>
<dbReference type="PROSITE" id="PS50096">
    <property type="entry name" value="IQ"/>
    <property type="match status" value="2"/>
</dbReference>
<evidence type="ECO:0000313" key="2">
    <source>
        <dbReference type="EMBL" id="OQR84524.1"/>
    </source>
</evidence>
<keyword evidence="3" id="KW-1185">Reference proteome</keyword>
<proteinExistence type="predicted"/>
<feature type="compositionally biased region" description="Basic and acidic residues" evidence="1">
    <location>
        <begin position="282"/>
        <end position="298"/>
    </location>
</feature>
<dbReference type="OrthoDB" id="76625at2759"/>
<dbReference type="EMBL" id="JNBR01001852">
    <property type="protein sequence ID" value="OQR84524.1"/>
    <property type="molecule type" value="Genomic_DNA"/>
</dbReference>
<name>A0A1V9YFJ1_ACHHY</name>
<feature type="compositionally biased region" description="Polar residues" evidence="1">
    <location>
        <begin position="333"/>
        <end position="343"/>
    </location>
</feature>
<sequence length="343" mass="39583">MLSLNTYGLQRAAPSNQVTLPRLVHAGNAAASLSKLASQRRGIHPLFQTTGFDYGRVVDFQDIGLHKSPITRPFAKHIGFTSGFIEGPYTDSSLGSIEMKKKRLVLSDRLKAERKIRTKDKYDEKQLQLSFKREIRRELREKRRLELLEQSAAATTIQRYVRGALVRWRLRRQHLAVQNTAARRIQLFCKSQMQIYDAKQQLQRIKQQRWDDAAAVIQRRVRSFLACNAARRELDLRRQLREARRFEMLQAADRIRAEAATEIQRVVRGYLGRRSVVEKKLQHDRSRASLSRDRDVVKKPTKAKASRAPGQFAPKPPKKTRGGRVENTYARRMSSSEPSPDQS</sequence>
<dbReference type="InterPro" id="IPR000048">
    <property type="entry name" value="IQ_motif_EF-hand-BS"/>
</dbReference>
<dbReference type="Proteomes" id="UP000243579">
    <property type="component" value="Unassembled WGS sequence"/>
</dbReference>
<evidence type="ECO:0000313" key="3">
    <source>
        <dbReference type="Proteomes" id="UP000243579"/>
    </source>
</evidence>
<reference evidence="2 3" key="1">
    <citation type="journal article" date="2014" name="Genome Biol. Evol.">
        <title>The secreted proteins of Achlya hypogyna and Thraustotheca clavata identify the ancestral oomycete secretome and reveal gene acquisitions by horizontal gene transfer.</title>
        <authorList>
            <person name="Misner I."/>
            <person name="Blouin N."/>
            <person name="Leonard G."/>
            <person name="Richards T.A."/>
            <person name="Lane C.E."/>
        </authorList>
    </citation>
    <scope>NUCLEOTIDE SEQUENCE [LARGE SCALE GENOMIC DNA]</scope>
    <source>
        <strain evidence="2 3">ATCC 48635</strain>
    </source>
</reference>
<dbReference type="SMART" id="SM00015">
    <property type="entry name" value="IQ"/>
    <property type="match status" value="3"/>
</dbReference>
<accession>A0A1V9YFJ1</accession>
<comment type="caution">
    <text evidence="2">The sequence shown here is derived from an EMBL/GenBank/DDBJ whole genome shotgun (WGS) entry which is preliminary data.</text>
</comment>
<evidence type="ECO:0000256" key="1">
    <source>
        <dbReference type="SAM" id="MobiDB-lite"/>
    </source>
</evidence>
<gene>
    <name evidence="2" type="ORF">ACHHYP_13273</name>
</gene>